<name>A0AAV2SD77_MEGNR</name>
<feature type="transmembrane region" description="Helical" evidence="7">
    <location>
        <begin position="238"/>
        <end position="260"/>
    </location>
</feature>
<evidence type="ECO:0000256" key="7">
    <source>
        <dbReference type="SAM" id="Phobius"/>
    </source>
</evidence>
<keyword evidence="3 7" id="KW-0812">Transmembrane</keyword>
<evidence type="ECO:0000313" key="9">
    <source>
        <dbReference type="Proteomes" id="UP001497623"/>
    </source>
</evidence>
<keyword evidence="4 7" id="KW-1133">Transmembrane helix</keyword>
<feature type="transmembrane region" description="Helical" evidence="7">
    <location>
        <begin position="170"/>
        <end position="192"/>
    </location>
</feature>
<organism evidence="8 9">
    <name type="scientific">Meganyctiphanes norvegica</name>
    <name type="common">Northern krill</name>
    <name type="synonym">Thysanopoda norvegica</name>
    <dbReference type="NCBI Taxonomy" id="48144"/>
    <lineage>
        <taxon>Eukaryota</taxon>
        <taxon>Metazoa</taxon>
        <taxon>Ecdysozoa</taxon>
        <taxon>Arthropoda</taxon>
        <taxon>Crustacea</taxon>
        <taxon>Multicrustacea</taxon>
        <taxon>Malacostraca</taxon>
        <taxon>Eumalacostraca</taxon>
        <taxon>Eucarida</taxon>
        <taxon>Euphausiacea</taxon>
        <taxon>Euphausiidae</taxon>
        <taxon>Meganyctiphanes</taxon>
    </lineage>
</organism>
<keyword evidence="9" id="KW-1185">Reference proteome</keyword>
<feature type="transmembrane region" description="Helical" evidence="7">
    <location>
        <begin position="140"/>
        <end position="164"/>
    </location>
</feature>
<keyword evidence="5" id="KW-0333">Golgi apparatus</keyword>
<dbReference type="Pfam" id="PF02535">
    <property type="entry name" value="Zip"/>
    <property type="match status" value="1"/>
</dbReference>
<dbReference type="GO" id="GO:0000139">
    <property type="term" value="C:Golgi membrane"/>
    <property type="evidence" value="ECO:0007669"/>
    <property type="project" value="UniProtKB-SubCell"/>
</dbReference>
<evidence type="ECO:0000256" key="4">
    <source>
        <dbReference type="ARBA" id="ARBA00022989"/>
    </source>
</evidence>
<dbReference type="InterPro" id="IPR003689">
    <property type="entry name" value="ZIP"/>
</dbReference>
<accession>A0AAV2SD77</accession>
<dbReference type="GO" id="GO:0046873">
    <property type="term" value="F:metal ion transmembrane transporter activity"/>
    <property type="evidence" value="ECO:0007669"/>
    <property type="project" value="InterPro"/>
</dbReference>
<evidence type="ECO:0000313" key="8">
    <source>
        <dbReference type="EMBL" id="CAL4187034.1"/>
    </source>
</evidence>
<proteinExistence type="predicted"/>
<evidence type="ECO:0000256" key="2">
    <source>
        <dbReference type="ARBA" id="ARBA00004394"/>
    </source>
</evidence>
<evidence type="ECO:0008006" key="10">
    <source>
        <dbReference type="Google" id="ProtNLM"/>
    </source>
</evidence>
<dbReference type="EMBL" id="CAXKWB010063929">
    <property type="protein sequence ID" value="CAL4187034.1"/>
    <property type="molecule type" value="Genomic_DNA"/>
</dbReference>
<feature type="non-terminal residue" evidence="8">
    <location>
        <position position="300"/>
    </location>
</feature>
<evidence type="ECO:0000256" key="5">
    <source>
        <dbReference type="ARBA" id="ARBA00023034"/>
    </source>
</evidence>
<evidence type="ECO:0000256" key="6">
    <source>
        <dbReference type="ARBA" id="ARBA00023136"/>
    </source>
</evidence>
<dbReference type="Proteomes" id="UP001497623">
    <property type="component" value="Unassembled WGS sequence"/>
</dbReference>
<dbReference type="AlphaFoldDB" id="A0AAV2SD77"/>
<sequence>MLKMFSTNLMKFFLLSNSYKSSICTPKITVPQKQRNIRSFVHAGFGVCTRVAIVLSYLSKGPKCAFIPFKKATEGDHASGSEHDHEHSGENHGHMEGHNLIGISLLLGFLLMMLIDQCAGGHHKPDPENGGASKGRRASLTATLGLVVHAAADGIALGAAAASSHTDVEMIVFFAIMLHKAPAAFGLVSFLLHEGLDRVKIRRHLLTFALAAPIGAFVTYFGITQSGSESLSSSQNTGAAMLFSAGTFLYVSTVHVLPELTSHSHDGTSSGGPGQFSRKQLLALICGSLLPLLLSVGHHH</sequence>
<dbReference type="PANTHER" id="PTHR16133">
    <property type="entry name" value="SOLUTE CARRIER FAMILY 39 ZINC TRANSPORTER , MEMBER 9-RELATED"/>
    <property type="match status" value="1"/>
</dbReference>
<evidence type="ECO:0000256" key="1">
    <source>
        <dbReference type="ARBA" id="ARBA00004127"/>
    </source>
</evidence>
<feature type="transmembrane region" description="Helical" evidence="7">
    <location>
        <begin position="204"/>
        <end position="223"/>
    </location>
</feature>
<evidence type="ECO:0000256" key="3">
    <source>
        <dbReference type="ARBA" id="ARBA00022692"/>
    </source>
</evidence>
<comment type="subcellular location">
    <subcellularLocation>
        <location evidence="1">Endomembrane system</location>
        <topology evidence="1">Multi-pass membrane protein</topology>
    </subcellularLocation>
    <subcellularLocation>
        <location evidence="2">Golgi apparatus membrane</location>
    </subcellularLocation>
</comment>
<dbReference type="PANTHER" id="PTHR16133:SF0">
    <property type="entry name" value="ZINC_IRON REGULATED TRANSPORTER-RELATED PROTEIN 102B, ISOFORM E"/>
    <property type="match status" value="1"/>
</dbReference>
<keyword evidence="6 7" id="KW-0472">Membrane</keyword>
<dbReference type="GO" id="GO:0006829">
    <property type="term" value="P:zinc ion transport"/>
    <property type="evidence" value="ECO:0007669"/>
    <property type="project" value="InterPro"/>
</dbReference>
<reference evidence="8 9" key="1">
    <citation type="submission" date="2024-05" db="EMBL/GenBank/DDBJ databases">
        <authorList>
            <person name="Wallberg A."/>
        </authorList>
    </citation>
    <scope>NUCLEOTIDE SEQUENCE [LARGE SCALE GENOMIC DNA]</scope>
</reference>
<gene>
    <name evidence="8" type="ORF">MNOR_LOCUS36144</name>
</gene>
<protein>
    <recommendedName>
        <fullName evidence="10">Zinc transporter ZIP9</fullName>
    </recommendedName>
</protein>
<comment type="caution">
    <text evidence="8">The sequence shown here is derived from an EMBL/GenBank/DDBJ whole genome shotgun (WGS) entry which is preliminary data.</text>
</comment>
<dbReference type="InterPro" id="IPR045891">
    <property type="entry name" value="ZIP9"/>
</dbReference>